<reference evidence="2" key="3">
    <citation type="submission" date="2015-04" db="UniProtKB">
        <authorList>
            <consortium name="EnsemblPlants"/>
        </authorList>
    </citation>
    <scope>IDENTIFICATION</scope>
    <source>
        <strain evidence="2">cv. Jemalong A17</strain>
    </source>
</reference>
<dbReference type="PaxDb" id="3880-AES98303"/>
<name>G7JYI3_MEDTR</name>
<dbReference type="PANTHER" id="PTHR46361">
    <property type="entry name" value="ELECTRON CARRIER/ PROTEIN DISULFIDE OXIDOREDUCTASE"/>
    <property type="match status" value="1"/>
</dbReference>
<dbReference type="HOGENOM" id="CLU_2871030_0_0_1"/>
<sequence>MKSNFSISGKIVVRFSVDFGKNEVEVMKHVSIYLDSSQSEILFDLLATSELKVIYQPYDWDLNC</sequence>
<evidence type="ECO:0000313" key="2">
    <source>
        <dbReference type="EnsemblPlants" id="AES98303"/>
    </source>
</evidence>
<dbReference type="PANTHER" id="PTHR46361:SF3">
    <property type="entry name" value="ELECTRON CARRIER_ PROTEIN DISULFIDE OXIDOREDUCTASE"/>
    <property type="match status" value="1"/>
</dbReference>
<proteinExistence type="predicted"/>
<organism evidence="1 3">
    <name type="scientific">Medicago truncatula</name>
    <name type="common">Barrel medic</name>
    <name type="synonym">Medicago tribuloides</name>
    <dbReference type="NCBI Taxonomy" id="3880"/>
    <lineage>
        <taxon>Eukaryota</taxon>
        <taxon>Viridiplantae</taxon>
        <taxon>Streptophyta</taxon>
        <taxon>Embryophyta</taxon>
        <taxon>Tracheophyta</taxon>
        <taxon>Spermatophyta</taxon>
        <taxon>Magnoliopsida</taxon>
        <taxon>eudicotyledons</taxon>
        <taxon>Gunneridae</taxon>
        <taxon>Pentapetalae</taxon>
        <taxon>rosids</taxon>
        <taxon>fabids</taxon>
        <taxon>Fabales</taxon>
        <taxon>Fabaceae</taxon>
        <taxon>Papilionoideae</taxon>
        <taxon>50 kb inversion clade</taxon>
        <taxon>NPAAA clade</taxon>
        <taxon>Hologalegina</taxon>
        <taxon>IRL clade</taxon>
        <taxon>Trifolieae</taxon>
        <taxon>Medicago</taxon>
    </lineage>
</organism>
<dbReference type="EnsemblPlants" id="AES98303">
    <property type="protein sequence ID" value="AES98303"/>
    <property type="gene ID" value="MTR_5g066810"/>
</dbReference>
<protein>
    <submittedName>
        <fullName evidence="1">Electron carrier/protein disulfide oxidoreductase, putative</fullName>
    </submittedName>
</protein>
<dbReference type="STRING" id="3880.G7JYI3"/>
<dbReference type="Proteomes" id="UP000002051">
    <property type="component" value="Chromosome 5"/>
</dbReference>
<evidence type="ECO:0000313" key="3">
    <source>
        <dbReference type="Proteomes" id="UP000002051"/>
    </source>
</evidence>
<reference evidence="1 3" key="2">
    <citation type="journal article" date="2014" name="BMC Genomics">
        <title>An improved genome release (version Mt4.0) for the model legume Medicago truncatula.</title>
        <authorList>
            <person name="Tang H."/>
            <person name="Krishnakumar V."/>
            <person name="Bidwell S."/>
            <person name="Rosen B."/>
            <person name="Chan A."/>
            <person name="Zhou S."/>
            <person name="Gentzbittel L."/>
            <person name="Childs K.L."/>
            <person name="Yandell M."/>
            <person name="Gundlach H."/>
            <person name="Mayer K.F."/>
            <person name="Schwartz D.C."/>
            <person name="Town C.D."/>
        </authorList>
    </citation>
    <scope>GENOME REANNOTATION</scope>
    <source>
        <strain evidence="2 3">cv. Jemalong A17</strain>
    </source>
</reference>
<accession>G7JYI3</accession>
<dbReference type="AlphaFoldDB" id="G7JYI3"/>
<gene>
    <name evidence="1" type="ordered locus">MTR_5g066810</name>
</gene>
<evidence type="ECO:0000313" key="1">
    <source>
        <dbReference type="EMBL" id="AES98303.1"/>
    </source>
</evidence>
<keyword evidence="3" id="KW-1185">Reference proteome</keyword>
<dbReference type="EMBL" id="CM001221">
    <property type="protein sequence ID" value="AES98303.1"/>
    <property type="molecule type" value="Genomic_DNA"/>
</dbReference>
<reference evidence="1 3" key="1">
    <citation type="journal article" date="2011" name="Nature">
        <title>The Medicago genome provides insight into the evolution of rhizobial symbioses.</title>
        <authorList>
            <person name="Young N.D."/>
            <person name="Debelle F."/>
            <person name="Oldroyd G.E."/>
            <person name="Geurts R."/>
            <person name="Cannon S.B."/>
            <person name="Udvardi M.K."/>
            <person name="Benedito V.A."/>
            <person name="Mayer K.F."/>
            <person name="Gouzy J."/>
            <person name="Schoof H."/>
            <person name="Van de Peer Y."/>
            <person name="Proost S."/>
            <person name="Cook D.R."/>
            <person name="Meyers B.C."/>
            <person name="Spannagl M."/>
            <person name="Cheung F."/>
            <person name="De Mita S."/>
            <person name="Krishnakumar V."/>
            <person name="Gundlach H."/>
            <person name="Zhou S."/>
            <person name="Mudge J."/>
            <person name="Bharti A.K."/>
            <person name="Murray J.D."/>
            <person name="Naoumkina M.A."/>
            <person name="Rosen B."/>
            <person name="Silverstein K.A."/>
            <person name="Tang H."/>
            <person name="Rombauts S."/>
            <person name="Zhao P.X."/>
            <person name="Zhou P."/>
            <person name="Barbe V."/>
            <person name="Bardou P."/>
            <person name="Bechner M."/>
            <person name="Bellec A."/>
            <person name="Berger A."/>
            <person name="Berges H."/>
            <person name="Bidwell S."/>
            <person name="Bisseling T."/>
            <person name="Choisne N."/>
            <person name="Couloux A."/>
            <person name="Denny R."/>
            <person name="Deshpande S."/>
            <person name="Dai X."/>
            <person name="Doyle J.J."/>
            <person name="Dudez A.M."/>
            <person name="Farmer A.D."/>
            <person name="Fouteau S."/>
            <person name="Franken C."/>
            <person name="Gibelin C."/>
            <person name="Gish J."/>
            <person name="Goldstein S."/>
            <person name="Gonzalez A.J."/>
            <person name="Green P.J."/>
            <person name="Hallab A."/>
            <person name="Hartog M."/>
            <person name="Hua A."/>
            <person name="Humphray S.J."/>
            <person name="Jeong D.H."/>
            <person name="Jing Y."/>
            <person name="Jocker A."/>
            <person name="Kenton S.M."/>
            <person name="Kim D.J."/>
            <person name="Klee K."/>
            <person name="Lai H."/>
            <person name="Lang C."/>
            <person name="Lin S."/>
            <person name="Macmil S.L."/>
            <person name="Magdelenat G."/>
            <person name="Matthews L."/>
            <person name="McCorrison J."/>
            <person name="Monaghan E.L."/>
            <person name="Mun J.H."/>
            <person name="Najar F.Z."/>
            <person name="Nicholson C."/>
            <person name="Noirot C."/>
            <person name="O'Bleness M."/>
            <person name="Paule C.R."/>
            <person name="Poulain J."/>
            <person name="Prion F."/>
            <person name="Qin B."/>
            <person name="Qu C."/>
            <person name="Retzel E.F."/>
            <person name="Riddle C."/>
            <person name="Sallet E."/>
            <person name="Samain S."/>
            <person name="Samson N."/>
            <person name="Sanders I."/>
            <person name="Saurat O."/>
            <person name="Scarpelli C."/>
            <person name="Schiex T."/>
            <person name="Segurens B."/>
            <person name="Severin A.J."/>
            <person name="Sherrier D.J."/>
            <person name="Shi R."/>
            <person name="Sims S."/>
            <person name="Singer S.R."/>
            <person name="Sinharoy S."/>
            <person name="Sterck L."/>
            <person name="Viollet A."/>
            <person name="Wang B.B."/>
            <person name="Wang K."/>
            <person name="Wang M."/>
            <person name="Wang X."/>
            <person name="Warfsmann J."/>
            <person name="Weissenbach J."/>
            <person name="White D.D."/>
            <person name="White J.D."/>
            <person name="Wiley G.B."/>
            <person name="Wincker P."/>
            <person name="Xing Y."/>
            <person name="Yang L."/>
            <person name="Yao Z."/>
            <person name="Ying F."/>
            <person name="Zhai J."/>
            <person name="Zhou L."/>
            <person name="Zuber A."/>
            <person name="Denarie J."/>
            <person name="Dixon R.A."/>
            <person name="May G.D."/>
            <person name="Schwartz D.C."/>
            <person name="Rogers J."/>
            <person name="Quetier F."/>
            <person name="Town C.D."/>
            <person name="Roe B.A."/>
        </authorList>
    </citation>
    <scope>NUCLEOTIDE SEQUENCE [LARGE SCALE GENOMIC DNA]</scope>
    <source>
        <strain evidence="1">A17</strain>
        <strain evidence="2 3">cv. Jemalong A17</strain>
    </source>
</reference>